<name>A0A9X4LIF9_9BURK</name>
<evidence type="ECO:0000256" key="1">
    <source>
        <dbReference type="SAM" id="MobiDB-lite"/>
    </source>
</evidence>
<dbReference type="Proteomes" id="UP001152766">
    <property type="component" value="Unassembled WGS sequence"/>
</dbReference>
<gene>
    <name evidence="2" type="ORF">EXJ73_16755</name>
</gene>
<dbReference type="SUPFAM" id="SSF50630">
    <property type="entry name" value="Acid proteases"/>
    <property type="match status" value="1"/>
</dbReference>
<dbReference type="Gene3D" id="2.40.70.10">
    <property type="entry name" value="Acid Proteases"/>
    <property type="match status" value="1"/>
</dbReference>
<keyword evidence="3" id="KW-1185">Reference proteome</keyword>
<organism evidence="2 3">
    <name type="scientific">Pelomonas aquatica</name>
    <dbReference type="NCBI Taxonomy" id="431058"/>
    <lineage>
        <taxon>Bacteria</taxon>
        <taxon>Pseudomonadati</taxon>
        <taxon>Pseudomonadota</taxon>
        <taxon>Betaproteobacteria</taxon>
        <taxon>Burkholderiales</taxon>
        <taxon>Sphaerotilaceae</taxon>
        <taxon>Roseateles</taxon>
    </lineage>
</organism>
<reference evidence="2" key="1">
    <citation type="submission" date="2019-02" db="EMBL/GenBank/DDBJ databases">
        <title>Draft genome of the type strain Pelomonas aquatica CCUG 52575T.</title>
        <authorList>
            <person name="Gomila M."/>
            <person name="Lalucat J."/>
        </authorList>
    </citation>
    <scope>NUCLEOTIDE SEQUENCE</scope>
    <source>
        <strain evidence="2">CCUG 52575</strain>
    </source>
</reference>
<dbReference type="InterPro" id="IPR011969">
    <property type="entry name" value="Clan_AA_Asp_peptidase_C"/>
</dbReference>
<evidence type="ECO:0000313" key="2">
    <source>
        <dbReference type="EMBL" id="MDG0864112.1"/>
    </source>
</evidence>
<dbReference type="CDD" id="cd05483">
    <property type="entry name" value="retropepsin_like_bacteria"/>
    <property type="match status" value="1"/>
</dbReference>
<dbReference type="GO" id="GO:0006508">
    <property type="term" value="P:proteolysis"/>
    <property type="evidence" value="ECO:0007669"/>
    <property type="project" value="UniProtKB-KW"/>
</dbReference>
<dbReference type="InterPro" id="IPR021109">
    <property type="entry name" value="Peptidase_aspartic_dom_sf"/>
</dbReference>
<dbReference type="Pfam" id="PF13975">
    <property type="entry name" value="gag-asp_proteas"/>
    <property type="match status" value="1"/>
</dbReference>
<dbReference type="EMBL" id="SGUG01000027">
    <property type="protein sequence ID" value="MDG0864112.1"/>
    <property type="molecule type" value="Genomic_DNA"/>
</dbReference>
<accession>A0A9X4LIF9</accession>
<dbReference type="InterPro" id="IPR034122">
    <property type="entry name" value="Retropepsin-like_bacterial"/>
</dbReference>
<dbReference type="NCBIfam" id="TIGR02281">
    <property type="entry name" value="clan_AA_DTGA"/>
    <property type="match status" value="1"/>
</dbReference>
<comment type="caution">
    <text evidence="2">The sequence shown here is derived from an EMBL/GenBank/DDBJ whole genome shotgun (WGS) entry which is preliminary data.</text>
</comment>
<dbReference type="AlphaFoldDB" id="A0A9X4LIF9"/>
<dbReference type="GO" id="GO:0004190">
    <property type="term" value="F:aspartic-type endopeptidase activity"/>
    <property type="evidence" value="ECO:0007669"/>
    <property type="project" value="InterPro"/>
</dbReference>
<proteinExistence type="predicted"/>
<protein>
    <submittedName>
        <fullName evidence="2">TIGR02281 family clan AA aspartic protease</fullName>
        <ecNumber evidence="2">3.4.23.-</ecNumber>
    </submittedName>
</protein>
<dbReference type="EC" id="3.4.23.-" evidence="2"/>
<keyword evidence="2" id="KW-0378">Hydrolase</keyword>
<feature type="region of interest" description="Disordered" evidence="1">
    <location>
        <begin position="44"/>
        <end position="64"/>
    </location>
</feature>
<sequence>MMGLHARLGGRDARAERLGAAGDVGRELLERVAEAVEQARVIGAAGEQQGDPQLHAADSGPPGYRWLPSKPGLPSTVSHQELPHSFKLLTIWLLVGLVVFLGFKAWERERAASRFQLAGQTVVLTRADDGHFHWPGRVGDIEVDFLVDTGATATALPQSLAERAGLKPLGAVRTQTAAGTVQGFVAKADLSLDGGVRADRLTVTVLPTLGAPLLGMDVLGRLHFTQKPGELRIEPQP</sequence>
<dbReference type="InterPro" id="IPR001969">
    <property type="entry name" value="Aspartic_peptidase_AS"/>
</dbReference>
<evidence type="ECO:0000313" key="3">
    <source>
        <dbReference type="Proteomes" id="UP001152766"/>
    </source>
</evidence>
<dbReference type="PROSITE" id="PS00141">
    <property type="entry name" value="ASP_PROTEASE"/>
    <property type="match status" value="1"/>
</dbReference>
<keyword evidence="2" id="KW-0645">Protease</keyword>